<comment type="caution">
    <text evidence="1">The sequence shown here is derived from an EMBL/GenBank/DDBJ whole genome shotgun (WGS) entry which is preliminary data.</text>
</comment>
<reference evidence="2" key="1">
    <citation type="submission" date="2017-03" db="EMBL/GenBank/DDBJ databases">
        <title>Phytopthora megakarya and P. palmivora, two closely related causual agents of cacao black pod achieved similar genome size and gene model numbers by different mechanisms.</title>
        <authorList>
            <person name="Ali S."/>
            <person name="Shao J."/>
            <person name="Larry D.J."/>
            <person name="Kronmiller B."/>
            <person name="Shen D."/>
            <person name="Strem M.D."/>
            <person name="Melnick R.L."/>
            <person name="Guiltinan M.J."/>
            <person name="Tyler B.M."/>
            <person name="Meinhardt L.W."/>
            <person name="Bailey B.A."/>
        </authorList>
    </citation>
    <scope>NUCLEOTIDE SEQUENCE [LARGE SCALE GENOMIC DNA]</scope>
    <source>
        <strain evidence="2">zdho120</strain>
    </source>
</reference>
<dbReference type="Proteomes" id="UP000198211">
    <property type="component" value="Unassembled WGS sequence"/>
</dbReference>
<proteinExistence type="predicted"/>
<accession>A0A225WGW6</accession>
<dbReference type="EMBL" id="NBNE01000967">
    <property type="protein sequence ID" value="OWZ16257.1"/>
    <property type="molecule type" value="Genomic_DNA"/>
</dbReference>
<organism evidence="1 2">
    <name type="scientific">Phytophthora megakarya</name>
    <dbReference type="NCBI Taxonomy" id="4795"/>
    <lineage>
        <taxon>Eukaryota</taxon>
        <taxon>Sar</taxon>
        <taxon>Stramenopiles</taxon>
        <taxon>Oomycota</taxon>
        <taxon>Peronosporomycetes</taxon>
        <taxon>Peronosporales</taxon>
        <taxon>Peronosporaceae</taxon>
        <taxon>Phytophthora</taxon>
    </lineage>
</organism>
<protein>
    <submittedName>
        <fullName evidence="1">Uncharacterized protein</fullName>
    </submittedName>
</protein>
<gene>
    <name evidence="1" type="ORF">PHMEG_0009970</name>
</gene>
<sequence length="120" mass="13917">MTMQLQRASYGYYELFLGYSSSILLKRGVNHWMNQVLNNLSTLKPNKTHIPPEATHFRVGSIISHSQPWNNNRKCHEVQTITDTICFSMTEVGMRKTKTVEKALKRVVTVFEAKRFDEIV</sequence>
<evidence type="ECO:0000313" key="1">
    <source>
        <dbReference type="EMBL" id="OWZ16257.1"/>
    </source>
</evidence>
<evidence type="ECO:0000313" key="2">
    <source>
        <dbReference type="Proteomes" id="UP000198211"/>
    </source>
</evidence>
<name>A0A225WGW6_9STRA</name>
<keyword evidence="2" id="KW-1185">Reference proteome</keyword>
<dbReference type="AlphaFoldDB" id="A0A225WGW6"/>